<dbReference type="GO" id="GO:0003995">
    <property type="term" value="F:acyl-CoA dehydrogenase activity"/>
    <property type="evidence" value="ECO:0007669"/>
    <property type="project" value="InterPro"/>
</dbReference>
<keyword evidence="1" id="KW-0521">NADP</keyword>
<comment type="caution">
    <text evidence="2">The sequence shown here is derived from an EMBL/GenBank/DDBJ whole genome shotgun (WGS) entry which is preliminary data.</text>
</comment>
<organism evidence="2">
    <name type="scientific">candidate division WOR-3 bacterium</name>
    <dbReference type="NCBI Taxonomy" id="2052148"/>
    <lineage>
        <taxon>Bacteria</taxon>
        <taxon>Bacteria division WOR-3</taxon>
    </lineage>
</organism>
<name>A0A7V5HN81_UNCW3</name>
<dbReference type="Pfam" id="PF05893">
    <property type="entry name" value="LuxC"/>
    <property type="match status" value="1"/>
</dbReference>
<dbReference type="Proteomes" id="UP000886050">
    <property type="component" value="Unassembled WGS sequence"/>
</dbReference>
<reference evidence="2" key="1">
    <citation type="journal article" date="2020" name="mSystems">
        <title>Genome- and Community-Level Interaction Insights into Carbon Utilization and Element Cycling Functions of Hydrothermarchaeota in Hydrothermal Sediment.</title>
        <authorList>
            <person name="Zhou Z."/>
            <person name="Liu Y."/>
            <person name="Xu W."/>
            <person name="Pan J."/>
            <person name="Luo Z.H."/>
            <person name="Li M."/>
        </authorList>
    </citation>
    <scope>NUCLEOTIDE SEQUENCE [LARGE SCALE GENOMIC DNA]</scope>
    <source>
        <strain evidence="2">HyVt-96</strain>
    </source>
</reference>
<evidence type="ECO:0008006" key="3">
    <source>
        <dbReference type="Google" id="ProtNLM"/>
    </source>
</evidence>
<gene>
    <name evidence="2" type="ORF">ENL43_02885</name>
</gene>
<protein>
    <recommendedName>
        <fullName evidence="3">Long-chain-fatty-acyl-CoA reductase</fullName>
    </recommendedName>
</protein>
<sequence length="353" mass="40575">MMCSGGLQMKREDARLLLDEAAKSVQEFARRVKNGEHVGEIEYQRELLYRILMHTANVYKRFPFPEKTGEVNSLYVFVPGNVPIVPLQVLPVSIVYGLKTFFKLPHNERLFFHTFRKLLGDQFNFIEGDYLPHDEALKKAQEYDFVLIFGGRRAYKIAERINKPSRVFGPRFSIGYINTSELDEQIAQKIAFDNLAFDTAGCLSLRFLFVRGRIDLNILKPGFEYMSSTLKPQSNFDRDIFEYGASVIIMDSVGYIQGEDWIVAKVTGIPEFWPPRTLFVIEIDSPEDALAILGNLKYNLQGTALDNVEFKKYFEDTSASYFSKFGELQFPEPGWMFEKGVDINNILRGVENV</sequence>
<accession>A0A7V5HN81</accession>
<evidence type="ECO:0000256" key="1">
    <source>
        <dbReference type="ARBA" id="ARBA00022857"/>
    </source>
</evidence>
<proteinExistence type="predicted"/>
<dbReference type="AlphaFoldDB" id="A0A7V5HN81"/>
<dbReference type="GO" id="GO:0008218">
    <property type="term" value="P:bioluminescence"/>
    <property type="evidence" value="ECO:0007669"/>
    <property type="project" value="InterPro"/>
</dbReference>
<dbReference type="EMBL" id="DRTX01000150">
    <property type="protein sequence ID" value="HHF53292.1"/>
    <property type="molecule type" value="Genomic_DNA"/>
</dbReference>
<dbReference type="InterPro" id="IPR008670">
    <property type="entry name" value="CoA_reduct_LuxC"/>
</dbReference>
<evidence type="ECO:0000313" key="2">
    <source>
        <dbReference type="EMBL" id="HHF53292.1"/>
    </source>
</evidence>